<comment type="caution">
    <text evidence="3">The sequence shown here is derived from an EMBL/GenBank/DDBJ whole genome shotgun (WGS) entry which is preliminary data.</text>
</comment>
<dbReference type="Pfam" id="PF19870">
    <property type="entry name" value="DUF6343"/>
    <property type="match status" value="1"/>
</dbReference>
<dbReference type="EMBL" id="VOGW01000040">
    <property type="protein sequence ID" value="TWV55618.1"/>
    <property type="molecule type" value="Genomic_DNA"/>
</dbReference>
<keyword evidence="4" id="KW-1185">Reference proteome</keyword>
<evidence type="ECO:0000313" key="4">
    <source>
        <dbReference type="Proteomes" id="UP000320481"/>
    </source>
</evidence>
<dbReference type="InterPro" id="IPR045924">
    <property type="entry name" value="DUF6343"/>
</dbReference>
<organism evidence="3 4">
    <name type="scientific">Streptomyces misionensis</name>
    <dbReference type="NCBI Taxonomy" id="67331"/>
    <lineage>
        <taxon>Bacteria</taxon>
        <taxon>Bacillati</taxon>
        <taxon>Actinomycetota</taxon>
        <taxon>Actinomycetes</taxon>
        <taxon>Kitasatosporales</taxon>
        <taxon>Streptomycetaceae</taxon>
        <taxon>Streptomyces</taxon>
    </lineage>
</organism>
<accession>A0A5C6K1N4</accession>
<dbReference type="Proteomes" id="UP000320481">
    <property type="component" value="Unassembled WGS sequence"/>
</dbReference>
<name>A0A5C6K1N4_9ACTN</name>
<keyword evidence="2" id="KW-1133">Transmembrane helix</keyword>
<evidence type="ECO:0000256" key="2">
    <source>
        <dbReference type="SAM" id="Phobius"/>
    </source>
</evidence>
<dbReference type="AlphaFoldDB" id="A0A5C6K1N4"/>
<reference evidence="3" key="1">
    <citation type="journal article" date="2019" name="Microbiol. Resour. Announc.">
        <title>Draft Genomic Sequences of Streptomyces misionensis and Streptomyces albidoflavus, bacteria applied for phytopathogen biocontrol.</title>
        <authorList>
            <person name="Pylro V."/>
            <person name="Dias A."/>
            <person name="Andreote F."/>
            <person name="Varani A."/>
            <person name="Andreote C."/>
            <person name="Bernardo E."/>
            <person name="Martins T."/>
        </authorList>
    </citation>
    <scope>NUCLEOTIDE SEQUENCE [LARGE SCALE GENOMIC DNA]</scope>
    <source>
        <strain evidence="3">66</strain>
    </source>
</reference>
<feature type="transmembrane region" description="Helical" evidence="2">
    <location>
        <begin position="45"/>
        <end position="68"/>
    </location>
</feature>
<evidence type="ECO:0000256" key="1">
    <source>
        <dbReference type="SAM" id="MobiDB-lite"/>
    </source>
</evidence>
<feature type="region of interest" description="Disordered" evidence="1">
    <location>
        <begin position="1"/>
        <end position="37"/>
    </location>
</feature>
<gene>
    <name evidence="3" type="ORF">FRZ03_06500</name>
</gene>
<protein>
    <submittedName>
        <fullName evidence="3">Uncharacterized protein</fullName>
    </submittedName>
</protein>
<keyword evidence="2" id="KW-0472">Membrane</keyword>
<sequence>MADDRHGRPAPPEPRARSGAARRTPRPTPSGTEPATARSALGLRLTLSVLFLPVFAAATAGFAVWAAHQRPGDSPGDGPLTVLAVICGVLALAAALDLVRVTTRRRREGGPDR</sequence>
<keyword evidence="2" id="KW-0812">Transmembrane</keyword>
<proteinExistence type="predicted"/>
<evidence type="ECO:0000313" key="3">
    <source>
        <dbReference type="EMBL" id="TWV55618.1"/>
    </source>
</evidence>
<dbReference type="RefSeq" id="WP_146464178.1">
    <property type="nucleotide sequence ID" value="NZ_VOGW01000040.1"/>
</dbReference>
<feature type="transmembrane region" description="Helical" evidence="2">
    <location>
        <begin position="80"/>
        <end position="99"/>
    </location>
</feature>